<proteinExistence type="inferred from homology"/>
<organism evidence="3 4">
    <name type="scientific">Eiseniibacteriota bacterium</name>
    <dbReference type="NCBI Taxonomy" id="2212470"/>
    <lineage>
        <taxon>Bacteria</taxon>
        <taxon>Candidatus Eiseniibacteriota</taxon>
    </lineage>
</organism>
<dbReference type="PANTHER" id="PTHR43000">
    <property type="entry name" value="DTDP-D-GLUCOSE 4,6-DEHYDRATASE-RELATED"/>
    <property type="match status" value="1"/>
</dbReference>
<dbReference type="Gene3D" id="3.90.25.10">
    <property type="entry name" value="UDP-galactose 4-epimerase, domain 1"/>
    <property type="match status" value="1"/>
</dbReference>
<dbReference type="SUPFAM" id="SSF51735">
    <property type="entry name" value="NAD(P)-binding Rossmann-fold domains"/>
    <property type="match status" value="1"/>
</dbReference>
<dbReference type="AlphaFoldDB" id="A0A948RSD2"/>
<comment type="caution">
    <text evidence="3">The sequence shown here is derived from an EMBL/GenBank/DDBJ whole genome shotgun (WGS) entry which is preliminary data.</text>
</comment>
<evidence type="ECO:0000313" key="4">
    <source>
        <dbReference type="Proteomes" id="UP000777784"/>
    </source>
</evidence>
<evidence type="ECO:0000313" key="3">
    <source>
        <dbReference type="EMBL" id="MBU2689721.1"/>
    </source>
</evidence>
<accession>A0A948RSD2</accession>
<sequence>MESSSTFPFVTSPPLPADWEQLYQNRSILVTGGLGFIGSNLSLRLVELGARVTIVDSLIPDYGGNPWNVEKIKDRININIADVRDPHSIARLVQGQDIIFNLAGQVSHIDSMRDPFTDLEINCRSQLSILEACRNNNSNVKIIYAGTRQQYGKPQYLPVDEKHLVLPTDVNGINKTAGETYHILYNNVHGIRATSLRMTNTYGPRLLLKHNRQGFISVFLRTAIEKGEIKIFGTGEQLRDLNYVDDATDAFLRVGVAEWTNGEVYNLGGDEILSVAAIAQKIIKTAGAGRLSIVPFPEETRRIDIGSYYGSYQKLREAVGWRPLIDADEGFQRTVDYYRENISHYVED</sequence>
<gene>
    <name evidence="3" type="ORF">KJ970_02260</name>
</gene>
<evidence type="ECO:0000259" key="2">
    <source>
        <dbReference type="Pfam" id="PF01370"/>
    </source>
</evidence>
<dbReference type="Gene3D" id="3.40.50.720">
    <property type="entry name" value="NAD(P)-binding Rossmann-like Domain"/>
    <property type="match status" value="1"/>
</dbReference>
<dbReference type="InterPro" id="IPR036291">
    <property type="entry name" value="NAD(P)-bd_dom_sf"/>
</dbReference>
<comment type="similarity">
    <text evidence="1">Belongs to the NAD(P)-dependent epimerase/dehydratase family.</text>
</comment>
<dbReference type="InterPro" id="IPR001509">
    <property type="entry name" value="Epimerase_deHydtase"/>
</dbReference>
<dbReference type="Proteomes" id="UP000777784">
    <property type="component" value="Unassembled WGS sequence"/>
</dbReference>
<name>A0A948RSD2_UNCEI</name>
<dbReference type="Pfam" id="PF01370">
    <property type="entry name" value="Epimerase"/>
    <property type="match status" value="1"/>
</dbReference>
<reference evidence="3" key="1">
    <citation type="submission" date="2021-05" db="EMBL/GenBank/DDBJ databases">
        <title>Energy efficiency and biological interactions define the core microbiome of deep oligotrophic groundwater.</title>
        <authorList>
            <person name="Mehrshad M."/>
            <person name="Lopez-Fernandez M."/>
            <person name="Bell E."/>
            <person name="Bernier-Latmani R."/>
            <person name="Bertilsson S."/>
            <person name="Dopson M."/>
        </authorList>
    </citation>
    <scope>NUCLEOTIDE SEQUENCE</scope>
    <source>
        <strain evidence="3">Modern_marine.mb.64</strain>
    </source>
</reference>
<dbReference type="EMBL" id="JAHJDP010000012">
    <property type="protein sequence ID" value="MBU2689721.1"/>
    <property type="molecule type" value="Genomic_DNA"/>
</dbReference>
<feature type="domain" description="NAD-dependent epimerase/dehydratase" evidence="2">
    <location>
        <begin position="28"/>
        <end position="268"/>
    </location>
</feature>
<protein>
    <submittedName>
        <fullName evidence="3">NAD-dependent epimerase/dehydratase family protein</fullName>
    </submittedName>
</protein>
<evidence type="ECO:0000256" key="1">
    <source>
        <dbReference type="ARBA" id="ARBA00007637"/>
    </source>
</evidence>